<dbReference type="Gene3D" id="2.40.100.10">
    <property type="entry name" value="Cyclophilin-like"/>
    <property type="match status" value="1"/>
</dbReference>
<evidence type="ECO:0000256" key="3">
    <source>
        <dbReference type="ARBA" id="ARBA00022840"/>
    </source>
</evidence>
<dbReference type="PANTHER" id="PTHR45266">
    <property type="entry name" value="OXALOACETATE DECARBOXYLASE ALPHA CHAIN"/>
    <property type="match status" value="1"/>
</dbReference>
<name>A0A0G4KGS8_VERLO</name>
<organism evidence="6 7">
    <name type="scientific">Verticillium longisporum</name>
    <name type="common">Verticillium dahliae var. longisporum</name>
    <dbReference type="NCBI Taxonomy" id="100787"/>
    <lineage>
        <taxon>Eukaryota</taxon>
        <taxon>Fungi</taxon>
        <taxon>Dikarya</taxon>
        <taxon>Ascomycota</taxon>
        <taxon>Pezizomycotina</taxon>
        <taxon>Sordariomycetes</taxon>
        <taxon>Hypocreomycetidae</taxon>
        <taxon>Glomerellales</taxon>
        <taxon>Plectosphaerellaceae</taxon>
        <taxon>Verticillium</taxon>
    </lineage>
</organism>
<keyword evidence="2" id="KW-0378">Hydrolase</keyword>
<evidence type="ECO:0000256" key="1">
    <source>
        <dbReference type="ARBA" id="ARBA00022741"/>
    </source>
</evidence>
<dbReference type="Pfam" id="PF00364">
    <property type="entry name" value="Biotin_lipoyl"/>
    <property type="match status" value="1"/>
</dbReference>
<dbReference type="InterPro" id="IPR003833">
    <property type="entry name" value="CT_C_D"/>
</dbReference>
<dbReference type="SUPFAM" id="SSF50891">
    <property type="entry name" value="Cyclophilin-like"/>
    <property type="match status" value="1"/>
</dbReference>
<feature type="domain" description="Lipoyl-binding" evidence="5">
    <location>
        <begin position="232"/>
        <end position="307"/>
    </location>
</feature>
<dbReference type="SUPFAM" id="SSF51230">
    <property type="entry name" value="Single hybrid motif"/>
    <property type="match status" value="1"/>
</dbReference>
<dbReference type="AlphaFoldDB" id="A0A0G4KGS8"/>
<reference evidence="6 7" key="1">
    <citation type="submission" date="2015-05" db="EMBL/GenBank/DDBJ databases">
        <authorList>
            <person name="Wang D.B."/>
            <person name="Wang M."/>
        </authorList>
    </citation>
    <scope>NUCLEOTIDE SEQUENCE [LARGE SCALE GENOMIC DNA]</scope>
    <source>
        <strain evidence="6">VL1</strain>
    </source>
</reference>
<dbReference type="PROSITE" id="PS50968">
    <property type="entry name" value="BIOTINYL_LIPOYL"/>
    <property type="match status" value="1"/>
</dbReference>
<dbReference type="Pfam" id="PF02682">
    <property type="entry name" value="CT_C_D"/>
    <property type="match status" value="1"/>
</dbReference>
<dbReference type="SMART" id="SM00796">
    <property type="entry name" value="AHS1"/>
    <property type="match status" value="1"/>
</dbReference>
<dbReference type="Proteomes" id="UP000044602">
    <property type="component" value="Unassembled WGS sequence"/>
</dbReference>
<accession>A0A0G4KGS8</accession>
<dbReference type="Gene3D" id="2.40.50.100">
    <property type="match status" value="1"/>
</dbReference>
<keyword evidence="7" id="KW-1185">Reference proteome</keyword>
<evidence type="ECO:0000259" key="5">
    <source>
        <dbReference type="PROSITE" id="PS50968"/>
    </source>
</evidence>
<dbReference type="PANTHER" id="PTHR45266:SF3">
    <property type="entry name" value="OXALOACETATE DECARBOXYLASE ALPHA CHAIN"/>
    <property type="match status" value="1"/>
</dbReference>
<proteinExistence type="predicted"/>
<sequence>MSYSHDLAWHTCCPYRTKPAHLGFQESKGLSCKGHSLAPYAQAPKILLNALCVERGLRVVITGGPKESGKVPLDPRHRLTGTKYNPSRSFTPCGAVGFGGNYMCIYGMDSPGGYQLVGRTIPIWDEVLATSTRSNGSAAKKPWMFRLFDRISFYHISEAELDAAVREGRTSTLVHIEPGTVELETYEAWLAANKTELDAVVAAREAAFHNAPFLEELLRPYEAPEGEKRALGGEDVDGERVRAQMPGKCWRCVVKKGDEVEVGDALVWIESNKMEIKISSPVKGRVTRVFVEEGEIVGPHDDLLVISAV</sequence>
<evidence type="ECO:0000256" key="2">
    <source>
        <dbReference type="ARBA" id="ARBA00022801"/>
    </source>
</evidence>
<dbReference type="InterPro" id="IPR029000">
    <property type="entry name" value="Cyclophilin-like_dom_sf"/>
</dbReference>
<keyword evidence="3" id="KW-0067">ATP-binding</keyword>
<protein>
    <recommendedName>
        <fullName evidence="5">Lipoyl-binding domain-containing protein</fullName>
    </recommendedName>
</protein>
<dbReference type="InterPro" id="IPR000089">
    <property type="entry name" value="Biotin_lipoyl"/>
</dbReference>
<dbReference type="GO" id="GO:0005524">
    <property type="term" value="F:ATP binding"/>
    <property type="evidence" value="ECO:0007669"/>
    <property type="project" value="UniProtKB-KW"/>
</dbReference>
<dbReference type="GO" id="GO:0016787">
    <property type="term" value="F:hydrolase activity"/>
    <property type="evidence" value="ECO:0007669"/>
    <property type="project" value="UniProtKB-KW"/>
</dbReference>
<dbReference type="CDD" id="cd06850">
    <property type="entry name" value="biotinyl_domain"/>
    <property type="match status" value="1"/>
</dbReference>
<evidence type="ECO:0000256" key="4">
    <source>
        <dbReference type="ARBA" id="ARBA00023267"/>
    </source>
</evidence>
<keyword evidence="4" id="KW-0092">Biotin</keyword>
<gene>
    <name evidence="6" type="ORF">BN1708_002007</name>
</gene>
<dbReference type="STRING" id="100787.A0A0G4KGS8"/>
<evidence type="ECO:0000313" key="7">
    <source>
        <dbReference type="Proteomes" id="UP000044602"/>
    </source>
</evidence>
<keyword evidence="1" id="KW-0547">Nucleotide-binding</keyword>
<evidence type="ECO:0000313" key="6">
    <source>
        <dbReference type="EMBL" id="CRJ95311.1"/>
    </source>
</evidence>
<dbReference type="InterPro" id="IPR011053">
    <property type="entry name" value="Single_hybrid_motif"/>
</dbReference>
<dbReference type="InterPro" id="IPR050709">
    <property type="entry name" value="Biotin_Carboxyl_Carrier/Decarb"/>
</dbReference>
<dbReference type="EMBL" id="CVQH01001113">
    <property type="protein sequence ID" value="CRJ95311.1"/>
    <property type="molecule type" value="Genomic_DNA"/>
</dbReference>